<gene>
    <name evidence="2" type="ORF">BJY16_002796</name>
</gene>
<feature type="transmembrane region" description="Helical" evidence="1">
    <location>
        <begin position="21"/>
        <end position="39"/>
    </location>
</feature>
<sequence>MLEERQRFDELRERVRASRRATSAPLLVFGVTVVIFAGYDGLSDYSFVPLPLFYVLCSVVALLALACIDRFRRRRTGVGAGRLSYGRTAAILLGVIVVGNLLWFYPFARQLLWPASVLTFMALWQRNKSLALRSGIIGTVMILGWLASQPLPFDWLLPAVMAGGGLALVVTGLVERARERTIE</sequence>
<reference evidence="2 3" key="1">
    <citation type="submission" date="2020-08" db="EMBL/GenBank/DDBJ databases">
        <title>Sequencing the genomes of 1000 actinobacteria strains.</title>
        <authorList>
            <person name="Klenk H.-P."/>
        </authorList>
    </citation>
    <scope>NUCLEOTIDE SEQUENCE [LARGE SCALE GENOMIC DNA]</scope>
    <source>
        <strain evidence="2 3">DSM 45809</strain>
    </source>
</reference>
<accession>A0A7W7M6Y4</accession>
<dbReference type="Proteomes" id="UP000546162">
    <property type="component" value="Unassembled WGS sequence"/>
</dbReference>
<feature type="transmembrane region" description="Helical" evidence="1">
    <location>
        <begin position="51"/>
        <end position="71"/>
    </location>
</feature>
<feature type="transmembrane region" description="Helical" evidence="1">
    <location>
        <begin position="83"/>
        <end position="101"/>
    </location>
</feature>
<evidence type="ECO:0000313" key="3">
    <source>
        <dbReference type="Proteomes" id="UP000546162"/>
    </source>
</evidence>
<keyword evidence="3" id="KW-1185">Reference proteome</keyword>
<name>A0A7W7M6Y4_9ACTN</name>
<proteinExistence type="predicted"/>
<keyword evidence="1" id="KW-0812">Transmembrane</keyword>
<evidence type="ECO:0000313" key="2">
    <source>
        <dbReference type="EMBL" id="MBB4739337.1"/>
    </source>
</evidence>
<dbReference type="AlphaFoldDB" id="A0A7W7M6Y4"/>
<organism evidence="2 3">
    <name type="scientific">Actinoplanes octamycinicus</name>
    <dbReference type="NCBI Taxonomy" id="135948"/>
    <lineage>
        <taxon>Bacteria</taxon>
        <taxon>Bacillati</taxon>
        <taxon>Actinomycetota</taxon>
        <taxon>Actinomycetes</taxon>
        <taxon>Micromonosporales</taxon>
        <taxon>Micromonosporaceae</taxon>
        <taxon>Actinoplanes</taxon>
    </lineage>
</organism>
<dbReference type="EMBL" id="JACHNB010000001">
    <property type="protein sequence ID" value="MBB4739337.1"/>
    <property type="molecule type" value="Genomic_DNA"/>
</dbReference>
<dbReference type="RefSeq" id="WP_185039892.1">
    <property type="nucleotide sequence ID" value="NZ_BAABFG010000005.1"/>
</dbReference>
<keyword evidence="1" id="KW-0472">Membrane</keyword>
<keyword evidence="1" id="KW-1133">Transmembrane helix</keyword>
<feature type="transmembrane region" description="Helical" evidence="1">
    <location>
        <begin position="155"/>
        <end position="174"/>
    </location>
</feature>
<protein>
    <submittedName>
        <fullName evidence="2">Fatty acid desaturase</fullName>
    </submittedName>
</protein>
<evidence type="ECO:0000256" key="1">
    <source>
        <dbReference type="SAM" id="Phobius"/>
    </source>
</evidence>
<comment type="caution">
    <text evidence="2">The sequence shown here is derived from an EMBL/GenBank/DDBJ whole genome shotgun (WGS) entry which is preliminary data.</text>
</comment>